<dbReference type="PROSITE" id="PS00639">
    <property type="entry name" value="THIOL_PROTEASE_HIS"/>
    <property type="match status" value="1"/>
</dbReference>
<dbReference type="PANTHER" id="PTHR12411">
    <property type="entry name" value="CYSTEINE PROTEASE FAMILY C1-RELATED"/>
    <property type="match status" value="1"/>
</dbReference>
<comment type="caution">
    <text evidence="5">The sequence shown here is derived from an EMBL/GenBank/DDBJ whole genome shotgun (WGS) entry which is preliminary data.</text>
</comment>
<sequence>MKLVFILLPIVALASTAAHTIGASDPDIDEFGIEFGDIVIDADEKAKRAKALMENEDAIRKHNDEFRHGKSGFYMKLNELSDLPADEEEKQKFGLIHVEEPTDEYSRGAYPMHEDTYDRASQTLLAELRQNVQVPSSFFVSENHRTAVKNQAQCGSCAAFATVAAVETCLLKNGANLQGLDLSEQSLLDCAYNPAKYANGCNGATISAYSIFLASNLNGKLPHETVDPYLNTNPRLQCPNKPSFNVGAKVTSKIVNHNCDESTMEMLVVQYGQVITSLFAGNSSEAAIRTSFSNYAGGIYDGCPASHSARNNVNHAVTVVGFGEDNGQKYWLMRNSWGPHWGMQGYMKIKRGVNMCAIGRECTVPICGSDSAPLSSLPPPPPASPTCDVSARYVITGNYNWMFRNVTSQVRCTAGICQLRTGTMMGNSLCKQLCGSTTSECFAA</sequence>
<organism evidence="5 6">
    <name type="scientific">Tigriopus californicus</name>
    <name type="common">Marine copepod</name>
    <dbReference type="NCBI Taxonomy" id="6832"/>
    <lineage>
        <taxon>Eukaryota</taxon>
        <taxon>Metazoa</taxon>
        <taxon>Ecdysozoa</taxon>
        <taxon>Arthropoda</taxon>
        <taxon>Crustacea</taxon>
        <taxon>Multicrustacea</taxon>
        <taxon>Hexanauplia</taxon>
        <taxon>Copepoda</taxon>
        <taxon>Harpacticoida</taxon>
        <taxon>Harpacticidae</taxon>
        <taxon>Tigriopus</taxon>
    </lineage>
</organism>
<dbReference type="InterPro" id="IPR025661">
    <property type="entry name" value="Pept_asp_AS"/>
</dbReference>
<dbReference type="InterPro" id="IPR025660">
    <property type="entry name" value="Pept_his_AS"/>
</dbReference>
<keyword evidence="3" id="KW-0732">Signal</keyword>
<name>A0A553PET9_TIGCA</name>
<protein>
    <recommendedName>
        <fullName evidence="4">Peptidase C1A papain C-terminal domain-containing protein</fullName>
    </recommendedName>
</protein>
<evidence type="ECO:0000256" key="1">
    <source>
        <dbReference type="ARBA" id="ARBA00008455"/>
    </source>
</evidence>
<proteinExistence type="inferred from homology"/>
<keyword evidence="2" id="KW-1015">Disulfide bond</keyword>
<dbReference type="Gene3D" id="3.90.70.10">
    <property type="entry name" value="Cysteine proteinases"/>
    <property type="match status" value="1"/>
</dbReference>
<dbReference type="PRINTS" id="PR00705">
    <property type="entry name" value="PAPAIN"/>
</dbReference>
<evidence type="ECO:0000313" key="6">
    <source>
        <dbReference type="Proteomes" id="UP000318571"/>
    </source>
</evidence>
<feature type="domain" description="Peptidase C1A papain C-terminal" evidence="4">
    <location>
        <begin position="134"/>
        <end position="366"/>
    </location>
</feature>
<dbReference type="InterPro" id="IPR038765">
    <property type="entry name" value="Papain-like_cys_pep_sf"/>
</dbReference>
<dbReference type="SMART" id="SM00645">
    <property type="entry name" value="Pept_C1"/>
    <property type="match status" value="1"/>
</dbReference>
<dbReference type="InterPro" id="IPR013128">
    <property type="entry name" value="Peptidase_C1A"/>
</dbReference>
<dbReference type="InterPro" id="IPR000668">
    <property type="entry name" value="Peptidase_C1A_C"/>
</dbReference>
<evidence type="ECO:0000313" key="5">
    <source>
        <dbReference type="EMBL" id="TRY76191.1"/>
    </source>
</evidence>
<gene>
    <name evidence="5" type="ORF">TCAL_13562</name>
</gene>
<dbReference type="Proteomes" id="UP000318571">
    <property type="component" value="Chromosome 5"/>
</dbReference>
<reference evidence="5 6" key="1">
    <citation type="journal article" date="2018" name="Nat. Ecol. Evol.">
        <title>Genomic signatures of mitonuclear coevolution across populations of Tigriopus californicus.</title>
        <authorList>
            <person name="Barreto F.S."/>
            <person name="Watson E.T."/>
            <person name="Lima T.G."/>
            <person name="Willett C.S."/>
            <person name="Edmands S."/>
            <person name="Li W."/>
            <person name="Burton R.S."/>
        </authorList>
    </citation>
    <scope>NUCLEOTIDE SEQUENCE [LARGE SCALE GENOMIC DNA]</scope>
    <source>
        <strain evidence="5 6">San Diego</strain>
    </source>
</reference>
<evidence type="ECO:0000256" key="2">
    <source>
        <dbReference type="ARBA" id="ARBA00023157"/>
    </source>
</evidence>
<dbReference type="GO" id="GO:0008234">
    <property type="term" value="F:cysteine-type peptidase activity"/>
    <property type="evidence" value="ECO:0007669"/>
    <property type="project" value="InterPro"/>
</dbReference>
<dbReference type="CDD" id="cd02248">
    <property type="entry name" value="Peptidase_C1A"/>
    <property type="match status" value="1"/>
</dbReference>
<dbReference type="SUPFAM" id="SSF54001">
    <property type="entry name" value="Cysteine proteinases"/>
    <property type="match status" value="1"/>
</dbReference>
<dbReference type="STRING" id="6832.A0A553PET9"/>
<accession>A0A553PET9</accession>
<dbReference type="InterPro" id="IPR039417">
    <property type="entry name" value="Peptidase_C1A_papain-like"/>
</dbReference>
<dbReference type="GO" id="GO:0006508">
    <property type="term" value="P:proteolysis"/>
    <property type="evidence" value="ECO:0007669"/>
    <property type="project" value="InterPro"/>
</dbReference>
<dbReference type="PROSITE" id="PS00640">
    <property type="entry name" value="THIOL_PROTEASE_ASN"/>
    <property type="match status" value="1"/>
</dbReference>
<dbReference type="EMBL" id="VCGU01000004">
    <property type="protein sequence ID" value="TRY76191.1"/>
    <property type="molecule type" value="Genomic_DNA"/>
</dbReference>
<dbReference type="Pfam" id="PF00112">
    <property type="entry name" value="Peptidase_C1"/>
    <property type="match status" value="1"/>
</dbReference>
<evidence type="ECO:0000259" key="4">
    <source>
        <dbReference type="SMART" id="SM00645"/>
    </source>
</evidence>
<keyword evidence="6" id="KW-1185">Reference proteome</keyword>
<feature type="signal peptide" evidence="3">
    <location>
        <begin position="1"/>
        <end position="18"/>
    </location>
</feature>
<feature type="chain" id="PRO_5022244589" description="Peptidase C1A papain C-terminal domain-containing protein" evidence="3">
    <location>
        <begin position="19"/>
        <end position="444"/>
    </location>
</feature>
<comment type="similarity">
    <text evidence="1">Belongs to the peptidase C1 family.</text>
</comment>
<evidence type="ECO:0000256" key="3">
    <source>
        <dbReference type="SAM" id="SignalP"/>
    </source>
</evidence>
<dbReference type="AlphaFoldDB" id="A0A553PET9"/>
<dbReference type="OrthoDB" id="5855924at2759"/>